<evidence type="ECO:0000256" key="1">
    <source>
        <dbReference type="ARBA" id="ARBA00004141"/>
    </source>
</evidence>
<dbReference type="eggNOG" id="COG3307">
    <property type="taxonomic scope" value="Bacteria"/>
</dbReference>
<dbReference type="Pfam" id="PF04932">
    <property type="entry name" value="Wzy_C"/>
    <property type="match status" value="1"/>
</dbReference>
<comment type="caution">
    <text evidence="7">The sequence shown here is derived from an EMBL/GenBank/DDBJ whole genome shotgun (WGS) entry which is preliminary data.</text>
</comment>
<sequence length="447" mass="49469">MTEDKTMWQRVRDNYTVWVLILGLSLLGLWSYAAATGLPALLLLIGAPLLGHLFLSKGSWKAFAPFTITTGLLLLIAFFRSDFVEAVAHGVPLAKAYAGSQLVIDGPVTIVVPAIIWCLAWAMIFAARSLDDQQALKVFHIFAYALLVLTAVQFIEAISQFGLRRSLSAAYFHSRDNMLIVGMSNTNCVLLMMFWPFALMEMTRGRPVTVGFMAVAIIAGALTSDNNAQLIALVASAIVFFSVKYWPRALKALAPERLAAFVSLIPMLLFPLFIMAIMHNGLAEKIKTDILPSWAARIDIWTFTVERALETPIWGLGYESSRHFGATIPNHPHNMALQAWLELGIPGLLVLAAFWFCLFWSMKATAEAEAPQTDVLRSLDEAPRPIVEASLVTRFRPYLMAQATSFLIIGTVSYGLWRAWVYCLGAFAVTAMVLAIRAARHSIKLRN</sequence>
<feature type="transmembrane region" description="Helical" evidence="5">
    <location>
        <begin position="205"/>
        <end position="222"/>
    </location>
</feature>
<evidence type="ECO:0000256" key="2">
    <source>
        <dbReference type="ARBA" id="ARBA00022692"/>
    </source>
</evidence>
<protein>
    <recommendedName>
        <fullName evidence="6">O-antigen ligase-related domain-containing protein</fullName>
    </recommendedName>
</protein>
<dbReference type="InterPro" id="IPR051533">
    <property type="entry name" value="WaaL-like"/>
</dbReference>
<evidence type="ECO:0000313" key="7">
    <source>
        <dbReference type="EMBL" id="ESQ81444.1"/>
    </source>
</evidence>
<dbReference type="PANTHER" id="PTHR37422:SF21">
    <property type="entry name" value="EXOQ-LIKE PROTEIN"/>
    <property type="match status" value="1"/>
</dbReference>
<dbReference type="AlphaFoldDB" id="V4P2N0"/>
<keyword evidence="4 5" id="KW-0472">Membrane</keyword>
<dbReference type="Proteomes" id="UP000017837">
    <property type="component" value="Unassembled WGS sequence"/>
</dbReference>
<feature type="domain" description="O-antigen ligase-related" evidence="6">
    <location>
        <begin position="213"/>
        <end position="351"/>
    </location>
</feature>
<keyword evidence="3 5" id="KW-1133">Transmembrane helix</keyword>
<dbReference type="RefSeq" id="WP_018081904.1">
    <property type="nucleotide sequence ID" value="NZ_AQWM01000008.1"/>
</dbReference>
<evidence type="ECO:0000256" key="4">
    <source>
        <dbReference type="ARBA" id="ARBA00023136"/>
    </source>
</evidence>
<proteinExistence type="predicted"/>
<evidence type="ECO:0000256" key="3">
    <source>
        <dbReference type="ARBA" id="ARBA00022989"/>
    </source>
</evidence>
<feature type="transmembrane region" description="Helical" evidence="5">
    <location>
        <begin position="339"/>
        <end position="360"/>
    </location>
</feature>
<keyword evidence="2 5" id="KW-0812">Transmembrane</keyword>
<feature type="transmembrane region" description="Helical" evidence="5">
    <location>
        <begin position="419"/>
        <end position="439"/>
    </location>
</feature>
<evidence type="ECO:0000259" key="6">
    <source>
        <dbReference type="Pfam" id="PF04932"/>
    </source>
</evidence>
<comment type="subcellular location">
    <subcellularLocation>
        <location evidence="1">Membrane</location>
        <topology evidence="1">Multi-pass membrane protein</topology>
    </subcellularLocation>
</comment>
<dbReference type="EMBL" id="AWGB01000090">
    <property type="protein sequence ID" value="ESQ81444.1"/>
    <property type="molecule type" value="Genomic_DNA"/>
</dbReference>
<organism evidence="7 8">
    <name type="scientific">Asticcacaulis benevestitus DSM 16100 = ATCC BAA-896</name>
    <dbReference type="NCBI Taxonomy" id="1121022"/>
    <lineage>
        <taxon>Bacteria</taxon>
        <taxon>Pseudomonadati</taxon>
        <taxon>Pseudomonadota</taxon>
        <taxon>Alphaproteobacteria</taxon>
        <taxon>Caulobacterales</taxon>
        <taxon>Caulobacteraceae</taxon>
        <taxon>Asticcacaulis</taxon>
    </lineage>
</organism>
<feature type="transmembrane region" description="Helical" evidence="5">
    <location>
        <begin position="178"/>
        <end position="198"/>
    </location>
</feature>
<evidence type="ECO:0000256" key="5">
    <source>
        <dbReference type="SAM" id="Phobius"/>
    </source>
</evidence>
<keyword evidence="8" id="KW-1185">Reference proteome</keyword>
<gene>
    <name evidence="7" type="ORF">ABENE_22015</name>
</gene>
<name>V4P2N0_9CAUL</name>
<dbReference type="PANTHER" id="PTHR37422">
    <property type="entry name" value="TEICHURONIC ACID BIOSYNTHESIS PROTEIN TUAE"/>
    <property type="match status" value="1"/>
</dbReference>
<evidence type="ECO:0000313" key="8">
    <source>
        <dbReference type="Proteomes" id="UP000017837"/>
    </source>
</evidence>
<feature type="transmembrane region" description="Helical" evidence="5">
    <location>
        <begin position="38"/>
        <end position="55"/>
    </location>
</feature>
<feature type="transmembrane region" description="Helical" evidence="5">
    <location>
        <begin position="15"/>
        <end position="32"/>
    </location>
</feature>
<feature type="transmembrane region" description="Helical" evidence="5">
    <location>
        <begin position="62"/>
        <end position="81"/>
    </location>
</feature>
<accession>V4P2N0</accession>
<dbReference type="GO" id="GO:0016020">
    <property type="term" value="C:membrane"/>
    <property type="evidence" value="ECO:0007669"/>
    <property type="project" value="UniProtKB-SubCell"/>
</dbReference>
<dbReference type="STRING" id="1121022.GCA_000376105_02238"/>
<reference evidence="7 8" key="1">
    <citation type="journal article" date="2014" name="Nature">
        <title>Sequential evolution of bacterial morphology by co-option of a developmental regulator.</title>
        <authorList>
            <person name="Jiang C."/>
            <person name="Brown P.J."/>
            <person name="Ducret A."/>
            <person name="Brun Y.V."/>
        </authorList>
    </citation>
    <scope>NUCLEOTIDE SEQUENCE [LARGE SCALE GENOMIC DNA]</scope>
    <source>
        <strain evidence="7 8">DSM 16100</strain>
    </source>
</reference>
<dbReference type="InterPro" id="IPR007016">
    <property type="entry name" value="O-antigen_ligase-rel_domated"/>
</dbReference>
<feature type="transmembrane region" description="Helical" evidence="5">
    <location>
        <begin position="228"/>
        <end position="246"/>
    </location>
</feature>
<feature type="transmembrane region" description="Helical" evidence="5">
    <location>
        <begin position="258"/>
        <end position="278"/>
    </location>
</feature>
<feature type="transmembrane region" description="Helical" evidence="5">
    <location>
        <begin position="101"/>
        <end position="126"/>
    </location>
</feature>
<feature type="transmembrane region" description="Helical" evidence="5">
    <location>
        <begin position="138"/>
        <end position="158"/>
    </location>
</feature>
<dbReference type="PATRIC" id="fig|1121022.4.peg.4509"/>
<dbReference type="OrthoDB" id="8050531at2"/>